<proteinExistence type="predicted"/>
<evidence type="ECO:0000256" key="1">
    <source>
        <dbReference type="SAM" id="MobiDB-lite"/>
    </source>
</evidence>
<organism evidence="2 3">
    <name type="scientific">Opisthorchis viverrini</name>
    <name type="common">Southeast Asian liver fluke</name>
    <dbReference type="NCBI Taxonomy" id="6198"/>
    <lineage>
        <taxon>Eukaryota</taxon>
        <taxon>Metazoa</taxon>
        <taxon>Spiralia</taxon>
        <taxon>Lophotrochozoa</taxon>
        <taxon>Platyhelminthes</taxon>
        <taxon>Trematoda</taxon>
        <taxon>Digenea</taxon>
        <taxon>Opisthorchiida</taxon>
        <taxon>Opisthorchiata</taxon>
        <taxon>Opisthorchiidae</taxon>
        <taxon>Opisthorchis</taxon>
    </lineage>
</organism>
<dbReference type="RefSeq" id="XP_009166274.1">
    <property type="nucleotide sequence ID" value="XM_009168010.1"/>
</dbReference>
<gene>
    <name evidence="2" type="ORF">T265_13261</name>
</gene>
<accession>A0A074ZS55</accession>
<evidence type="ECO:0000313" key="2">
    <source>
        <dbReference type="EMBL" id="KER29976.1"/>
    </source>
</evidence>
<dbReference type="EMBL" id="KL596668">
    <property type="protein sequence ID" value="KER29976.1"/>
    <property type="molecule type" value="Genomic_DNA"/>
</dbReference>
<feature type="region of interest" description="Disordered" evidence="1">
    <location>
        <begin position="355"/>
        <end position="381"/>
    </location>
</feature>
<dbReference type="KEGG" id="ovi:T265_13261"/>
<reference evidence="2 3" key="1">
    <citation type="submission" date="2013-11" db="EMBL/GenBank/DDBJ databases">
        <title>Opisthorchis viverrini - life in the bile duct.</title>
        <authorList>
            <person name="Young N.D."/>
            <person name="Nagarajan N."/>
            <person name="Lin S.J."/>
            <person name="Korhonen P.K."/>
            <person name="Jex A.R."/>
            <person name="Hall R.S."/>
            <person name="Safavi-Hemami H."/>
            <person name="Kaewkong W."/>
            <person name="Bertrand D."/>
            <person name="Gao S."/>
            <person name="Seet Q."/>
            <person name="Wongkham S."/>
            <person name="Teh B.T."/>
            <person name="Wongkham C."/>
            <person name="Intapan P.M."/>
            <person name="Maleewong W."/>
            <person name="Yang X."/>
            <person name="Hu M."/>
            <person name="Wang Z."/>
            <person name="Hofmann A."/>
            <person name="Sternberg P.W."/>
            <person name="Tan P."/>
            <person name="Wang J."/>
            <person name="Gasser R.B."/>
        </authorList>
    </citation>
    <scope>NUCLEOTIDE SEQUENCE [LARGE SCALE GENOMIC DNA]</scope>
</reference>
<dbReference type="GeneID" id="20327428"/>
<dbReference type="OrthoDB" id="6264623at2759"/>
<keyword evidence="3" id="KW-1185">Reference proteome</keyword>
<dbReference type="CTD" id="20327428"/>
<dbReference type="AlphaFoldDB" id="A0A074ZS55"/>
<evidence type="ECO:0000313" key="3">
    <source>
        <dbReference type="Proteomes" id="UP000054324"/>
    </source>
</evidence>
<protein>
    <submittedName>
        <fullName evidence="2">Uncharacterized protein</fullName>
    </submittedName>
</protein>
<name>A0A074ZS55_OPIVI</name>
<sequence>MAKKKDRDFQKVRIKVGRKLKRQNETVVDLSTRKIKLPRERERDETVSEKPGFRVIDEAIESLILEKPSVQLQALQTLNGIFDPFVKQMGTMGFSDCSPLTVQSRSLSQLVALYRTLFQFDQSQPTQFGLQLGSLSNTLFRLCRGAQDPQLCGALYSLFVKLLRICSLHPKFLDLLRTVDRCAVAALQRVESPWLWFGCRLAGLVLQAHSQFITTATLLGRSHQSVDPVEQLVRSSIYSRALVHLYRELKEEQAVRDVSMHRIRLLEATLAHFLNDQYSMNAAFGGGSHPLCYRPPSQPGIQSSTAKPYLTVIGHSLCQLQQQAICVNRIADLSLLDMESRNLLMIHRTAQSADALPPTLSKKSARKRSRGQTLVNTRPTDPGLIQLANERALVFGMLEEGHSLLSELSLDSPDTSALNGIYAVVRCLRVLLEAKPQLLFAITDRPAKPDITNVFVRFVNRLTLVFPIQPSDSRIQKTVDGVSSTLVGSQRQLHPGLSRQEMRLIRKRNLKLKNRERNRTVDQSKVQVPAPSAVQASVPISKVPPIVLRVNQAVFELFPWLEWAAHSNPQVSGLWSPPDDMLNRFMEFLLTEVFVEDSCGVGDGGPSLGNLLAWLRSFDFYLLAPVRYPQRFCKTPSSARLFSPVILLCLGRVLHRGLTTKQADPGRPVARGQHRLLGRAAGLLVAFLTHESRQTICISKTDKNLETNLIDSVKEDDDAEKNWVAPQFDYDESWLRQKLTDLGYTPEEDETSHAPLNIVSQIGQFLCTMLLNEPPRLLFASPISIQSAQWINEHMEQTNLPSSEMASRAKRLIPVQLVDDTWAGCVLRLKSLGYKPVIEALTSNPDLEMRLATSRRLQDQLIPLETLATELHLAVSEDATSGDQLGWLVPGYLPDTSGRYAAPIFWQTTKEYRHSYSWWTAHLCK</sequence>
<dbReference type="Proteomes" id="UP000054324">
    <property type="component" value="Unassembled WGS sequence"/>
</dbReference>